<dbReference type="GO" id="GO:0016787">
    <property type="term" value="F:hydrolase activity"/>
    <property type="evidence" value="ECO:0007669"/>
    <property type="project" value="UniProtKB-KW"/>
</dbReference>
<accession>A0A1I5R0P5</accession>
<organism evidence="3 4">
    <name type="scientific">Pseudarcicella hirudinis</name>
    <dbReference type="NCBI Taxonomy" id="1079859"/>
    <lineage>
        <taxon>Bacteria</taxon>
        <taxon>Pseudomonadati</taxon>
        <taxon>Bacteroidota</taxon>
        <taxon>Cytophagia</taxon>
        <taxon>Cytophagales</taxon>
        <taxon>Flectobacillaceae</taxon>
        <taxon>Pseudarcicella</taxon>
    </lineage>
</organism>
<dbReference type="EMBL" id="FOXH01000003">
    <property type="protein sequence ID" value="SFP51901.1"/>
    <property type="molecule type" value="Genomic_DNA"/>
</dbReference>
<dbReference type="GO" id="GO:0016747">
    <property type="term" value="F:acyltransferase activity, transferring groups other than amino-acyl groups"/>
    <property type="evidence" value="ECO:0007669"/>
    <property type="project" value="InterPro"/>
</dbReference>
<keyword evidence="4" id="KW-1185">Reference proteome</keyword>
<feature type="transmembrane region" description="Helical" evidence="1">
    <location>
        <begin position="278"/>
        <end position="299"/>
    </location>
</feature>
<keyword evidence="1" id="KW-0812">Transmembrane</keyword>
<dbReference type="InterPro" id="IPR050623">
    <property type="entry name" value="Glucan_succinyl_AcylTrfase"/>
</dbReference>
<feature type="transmembrane region" description="Helical" evidence="1">
    <location>
        <begin position="346"/>
        <end position="368"/>
    </location>
</feature>
<feature type="transmembrane region" description="Helical" evidence="1">
    <location>
        <begin position="250"/>
        <end position="266"/>
    </location>
</feature>
<protein>
    <submittedName>
        <fullName evidence="3">Peptidoglycan/LPS O-acetylase OafA/YrhL, contains acyltransferase and SGNH-hydrolase domains</fullName>
    </submittedName>
</protein>
<feature type="transmembrane region" description="Helical" evidence="1">
    <location>
        <begin position="320"/>
        <end position="340"/>
    </location>
</feature>
<dbReference type="RefSeq" id="WP_092014912.1">
    <property type="nucleotide sequence ID" value="NZ_FOXH01000003.1"/>
</dbReference>
<keyword evidence="3" id="KW-0808">Transferase</keyword>
<feature type="transmembrane region" description="Helical" evidence="1">
    <location>
        <begin position="219"/>
        <end position="238"/>
    </location>
</feature>
<feature type="domain" description="Acyltransferase 3" evidence="2">
    <location>
        <begin position="19"/>
        <end position="366"/>
    </location>
</feature>
<feature type="transmembrane region" description="Helical" evidence="1">
    <location>
        <begin position="26"/>
        <end position="47"/>
    </location>
</feature>
<feature type="transmembrane region" description="Helical" evidence="1">
    <location>
        <begin position="153"/>
        <end position="173"/>
    </location>
</feature>
<dbReference type="InterPro" id="IPR002656">
    <property type="entry name" value="Acyl_transf_3_dom"/>
</dbReference>
<evidence type="ECO:0000256" key="1">
    <source>
        <dbReference type="SAM" id="Phobius"/>
    </source>
</evidence>
<evidence type="ECO:0000259" key="2">
    <source>
        <dbReference type="Pfam" id="PF01757"/>
    </source>
</evidence>
<dbReference type="PANTHER" id="PTHR36927:SF3">
    <property type="entry name" value="GLUCANS BIOSYNTHESIS PROTEIN C"/>
    <property type="match status" value="1"/>
</dbReference>
<reference evidence="3 4" key="1">
    <citation type="submission" date="2016-10" db="EMBL/GenBank/DDBJ databases">
        <authorList>
            <person name="de Groot N.N."/>
        </authorList>
    </citation>
    <scope>NUCLEOTIDE SEQUENCE [LARGE SCALE GENOMIC DNA]</scope>
    <source>
        <strain evidence="4">E92,LMG 26720,CCM 7988</strain>
    </source>
</reference>
<dbReference type="OrthoDB" id="9809782at2"/>
<gene>
    <name evidence="3" type="ORF">SAMN04515674_103455</name>
</gene>
<sequence length="385" mass="45509">METTTITSKVKNDLSKRQHYIDWIRVLAFGILIFYHSGMFFVSWGWHVKNNIINYDLEPPMEWLHQWRLPLLFFISGVGVSFAMKSRTGWQFVGERTKRLFLPLVFGMFVIVPPQIYFERIQRHQITGSYLDFYPNVFHFVSYPKGDFSWHHLWFIAYLWIYSVICTPLFLWLKSDSFKSIFGKLNNKWILLSFSFLPMIAYWTLSQKWEVTNNLTSDWYNFTVSFLIFVFGYLVGLSKVSWDTMEQNRKFFAGIAIFITVFRLSYDAIFGSIPEDALWILLVNGVLVMLNIWSSILAICGFAKHYLNFKNAFLTYSNEAVYPFYILHQTITVALGFYMAESDLNIWLKLVLLSLGTFLIAWIIYHFLIRPFNVIRPLFGLKSKN</sequence>
<dbReference type="AlphaFoldDB" id="A0A1I5R0P5"/>
<feature type="transmembrane region" description="Helical" evidence="1">
    <location>
        <begin position="100"/>
        <end position="118"/>
    </location>
</feature>
<evidence type="ECO:0000313" key="4">
    <source>
        <dbReference type="Proteomes" id="UP000199306"/>
    </source>
</evidence>
<proteinExistence type="predicted"/>
<feature type="transmembrane region" description="Helical" evidence="1">
    <location>
        <begin position="185"/>
        <end position="204"/>
    </location>
</feature>
<dbReference type="Proteomes" id="UP000199306">
    <property type="component" value="Unassembled WGS sequence"/>
</dbReference>
<evidence type="ECO:0000313" key="3">
    <source>
        <dbReference type="EMBL" id="SFP51901.1"/>
    </source>
</evidence>
<keyword evidence="1" id="KW-1133">Transmembrane helix</keyword>
<name>A0A1I5R0P5_9BACT</name>
<keyword evidence="1" id="KW-0472">Membrane</keyword>
<dbReference type="Pfam" id="PF01757">
    <property type="entry name" value="Acyl_transf_3"/>
    <property type="match status" value="1"/>
</dbReference>
<keyword evidence="3" id="KW-0012">Acyltransferase</keyword>
<feature type="transmembrane region" description="Helical" evidence="1">
    <location>
        <begin position="67"/>
        <end position="84"/>
    </location>
</feature>
<dbReference type="STRING" id="1079859.SAMN04515674_103455"/>
<dbReference type="PANTHER" id="PTHR36927">
    <property type="entry name" value="BLR4337 PROTEIN"/>
    <property type="match status" value="1"/>
</dbReference>
<keyword evidence="3" id="KW-0378">Hydrolase</keyword>